<keyword evidence="5 6" id="KW-0472">Membrane</keyword>
<dbReference type="RefSeq" id="WP_147824434.1">
    <property type="nucleotide sequence ID" value="NZ_BAAARG010000001.1"/>
</dbReference>
<organism evidence="8 9">
    <name type="scientific">Microbacterium mitrae</name>
    <dbReference type="NCBI Taxonomy" id="664640"/>
    <lineage>
        <taxon>Bacteria</taxon>
        <taxon>Bacillati</taxon>
        <taxon>Actinomycetota</taxon>
        <taxon>Actinomycetes</taxon>
        <taxon>Micrococcales</taxon>
        <taxon>Microbacteriaceae</taxon>
        <taxon>Microbacterium</taxon>
    </lineage>
</organism>
<evidence type="ECO:0000256" key="2">
    <source>
        <dbReference type="ARBA" id="ARBA00007165"/>
    </source>
</evidence>
<reference evidence="8 9" key="1">
    <citation type="submission" date="2019-08" db="EMBL/GenBank/DDBJ databases">
        <authorList>
            <person name="Dong K."/>
        </authorList>
    </citation>
    <scope>NUCLEOTIDE SEQUENCE [LARGE SCALE GENOMIC DNA]</scope>
    <source>
        <strain evidence="8 9">M4-8</strain>
    </source>
</reference>
<evidence type="ECO:0000256" key="6">
    <source>
        <dbReference type="RuleBase" id="RU363076"/>
    </source>
</evidence>
<sequence length="269" mass="29868">MSKNPFIRWTIYVGVAIVFAIVCGFLANWQFDRSEGRNEEIAIVEQNYEREPVPFDEAVADSDVFDPQTEWLPVTLEGHYLVGEQLLARNRPHGGSSAFEVLVPFELTDGRIIIVNRGWVAPGEGPLPDYIPEPPSEESVTVVVRLRPTEMVPRSGRGAPEGQVPTINLPAIAEITGENTITTVYGLMVSENPAVADVPHKVDPPTEDPGPHLSYAIQWILFAIMGFIFIIYIIRTERAQRREDAGGPAVKVKRRRDADAEQEDALLDA</sequence>
<keyword evidence="6" id="KW-1003">Cell membrane</keyword>
<evidence type="ECO:0000256" key="5">
    <source>
        <dbReference type="ARBA" id="ARBA00023136"/>
    </source>
</evidence>
<dbReference type="PROSITE" id="PS50895">
    <property type="entry name" value="SURF1"/>
    <property type="match status" value="1"/>
</dbReference>
<evidence type="ECO:0000313" key="9">
    <source>
        <dbReference type="Proteomes" id="UP000321196"/>
    </source>
</evidence>
<gene>
    <name evidence="8" type="ORF">FVP60_01100</name>
</gene>
<protein>
    <recommendedName>
        <fullName evidence="6">SURF1-like protein</fullName>
    </recommendedName>
</protein>
<dbReference type="Proteomes" id="UP000321196">
    <property type="component" value="Unassembled WGS sequence"/>
</dbReference>
<name>A0A5C8HRG5_9MICO</name>
<evidence type="ECO:0000256" key="3">
    <source>
        <dbReference type="ARBA" id="ARBA00022692"/>
    </source>
</evidence>
<feature type="region of interest" description="Disordered" evidence="7">
    <location>
        <begin position="243"/>
        <end position="269"/>
    </location>
</feature>
<keyword evidence="3 6" id="KW-0812">Transmembrane</keyword>
<evidence type="ECO:0000256" key="1">
    <source>
        <dbReference type="ARBA" id="ARBA00004370"/>
    </source>
</evidence>
<dbReference type="InterPro" id="IPR002994">
    <property type="entry name" value="Surf1/Shy1"/>
</dbReference>
<proteinExistence type="inferred from homology"/>
<keyword evidence="9" id="KW-1185">Reference proteome</keyword>
<keyword evidence="4 6" id="KW-1133">Transmembrane helix</keyword>
<dbReference type="PANTHER" id="PTHR23427">
    <property type="entry name" value="SURFEIT LOCUS PROTEIN"/>
    <property type="match status" value="1"/>
</dbReference>
<dbReference type="CDD" id="cd06662">
    <property type="entry name" value="SURF1"/>
    <property type="match status" value="1"/>
</dbReference>
<evidence type="ECO:0000256" key="7">
    <source>
        <dbReference type="SAM" id="MobiDB-lite"/>
    </source>
</evidence>
<dbReference type="OrthoDB" id="9807214at2"/>
<dbReference type="EMBL" id="VRSW01000001">
    <property type="protein sequence ID" value="TXK05623.1"/>
    <property type="molecule type" value="Genomic_DNA"/>
</dbReference>
<evidence type="ECO:0000313" key="8">
    <source>
        <dbReference type="EMBL" id="TXK05623.1"/>
    </source>
</evidence>
<feature type="transmembrane region" description="Helical" evidence="6">
    <location>
        <begin position="215"/>
        <end position="234"/>
    </location>
</feature>
<feature type="transmembrane region" description="Helical" evidence="6">
    <location>
        <begin position="9"/>
        <end position="29"/>
    </location>
</feature>
<dbReference type="AlphaFoldDB" id="A0A5C8HRG5"/>
<feature type="compositionally biased region" description="Acidic residues" evidence="7">
    <location>
        <begin position="260"/>
        <end position="269"/>
    </location>
</feature>
<dbReference type="InterPro" id="IPR045214">
    <property type="entry name" value="Surf1/Surf4"/>
</dbReference>
<evidence type="ECO:0000256" key="4">
    <source>
        <dbReference type="ARBA" id="ARBA00022989"/>
    </source>
</evidence>
<comment type="similarity">
    <text evidence="2 6">Belongs to the SURF1 family.</text>
</comment>
<dbReference type="Pfam" id="PF02104">
    <property type="entry name" value="SURF1"/>
    <property type="match status" value="1"/>
</dbReference>
<accession>A0A5C8HRG5</accession>
<comment type="subcellular location">
    <subcellularLocation>
        <location evidence="6">Cell membrane</location>
        <topology evidence="6">Multi-pass membrane protein</topology>
    </subcellularLocation>
    <subcellularLocation>
        <location evidence="1">Membrane</location>
    </subcellularLocation>
</comment>
<dbReference type="GO" id="GO:0005886">
    <property type="term" value="C:plasma membrane"/>
    <property type="evidence" value="ECO:0007669"/>
    <property type="project" value="UniProtKB-SubCell"/>
</dbReference>
<comment type="caution">
    <text evidence="8">The sequence shown here is derived from an EMBL/GenBank/DDBJ whole genome shotgun (WGS) entry which is preliminary data.</text>
</comment>
<dbReference type="PANTHER" id="PTHR23427:SF2">
    <property type="entry name" value="SURFEIT LOCUS PROTEIN 1"/>
    <property type="match status" value="1"/>
</dbReference>